<dbReference type="Proteomes" id="UP000325902">
    <property type="component" value="Unassembled WGS sequence"/>
</dbReference>
<proteinExistence type="predicted"/>
<reference evidence="2 3" key="1">
    <citation type="journal article" date="2019" name="Sci. Rep.">
        <title>A multi-omics analysis of the grapevine pathogen Lasiodiplodia theobromae reveals that temperature affects the expression of virulence- and pathogenicity-related genes.</title>
        <authorList>
            <person name="Felix C."/>
            <person name="Meneses R."/>
            <person name="Goncalves M.F.M."/>
            <person name="Tilleman L."/>
            <person name="Duarte A.S."/>
            <person name="Jorrin-Novo J.V."/>
            <person name="Van de Peer Y."/>
            <person name="Deforce D."/>
            <person name="Van Nieuwerburgh F."/>
            <person name="Esteves A.C."/>
            <person name="Alves A."/>
        </authorList>
    </citation>
    <scope>NUCLEOTIDE SEQUENCE [LARGE SCALE GENOMIC DNA]</scope>
    <source>
        <strain evidence="2 3">LA-SOL3</strain>
    </source>
</reference>
<name>A0A5N5CTI7_9PEZI</name>
<dbReference type="AlphaFoldDB" id="A0A5N5CTI7"/>
<evidence type="ECO:0000313" key="2">
    <source>
        <dbReference type="EMBL" id="KAB2568655.1"/>
    </source>
</evidence>
<protein>
    <submittedName>
        <fullName evidence="2">Uncharacterized protein</fullName>
    </submittedName>
</protein>
<dbReference type="EMBL" id="VCHE01000307">
    <property type="protein sequence ID" value="KAB2568655.1"/>
    <property type="molecule type" value="Genomic_DNA"/>
</dbReference>
<comment type="caution">
    <text evidence="2">The sequence shown here is derived from an EMBL/GenBank/DDBJ whole genome shotgun (WGS) entry which is preliminary data.</text>
</comment>
<keyword evidence="3" id="KW-1185">Reference proteome</keyword>
<dbReference type="OrthoDB" id="4509126at2759"/>
<accession>A0A5N5CTI7</accession>
<evidence type="ECO:0000313" key="3">
    <source>
        <dbReference type="Proteomes" id="UP000325902"/>
    </source>
</evidence>
<evidence type="ECO:0000256" key="1">
    <source>
        <dbReference type="SAM" id="MobiDB-lite"/>
    </source>
</evidence>
<gene>
    <name evidence="2" type="ORF">DBV05_g12667</name>
</gene>
<sequence length="290" mass="32576">MELLRQGQEEARKEREGLVNQNIALQGQVSDLSRKLDKITRELETSRQQQSEQRSWARVAAQPPMNTPPQSYRKQSGNSLRVIKISVAPPREEQDMPENQLKRDMPHGAAAKHISDALNGCDSTKGVEILGVGNTKTGYLIRFRTDRGKETADRNAEWVEKLGDDVKIIRPRYGVVVHLTPTEEVQIDSKDHSIEKIGQENDLTDLGYRIEDIAWMKKKDAPLGRHASLGIWFSSEQAAQHVVHNGLRRMDTSPGTAKESKDVATAAKNTTLETVRLDQPRDALTVDRTT</sequence>
<feature type="compositionally biased region" description="Polar residues" evidence="1">
    <location>
        <begin position="68"/>
        <end position="77"/>
    </location>
</feature>
<feature type="region of interest" description="Disordered" evidence="1">
    <location>
        <begin position="43"/>
        <end position="77"/>
    </location>
</feature>
<organism evidence="2 3">
    <name type="scientific">Lasiodiplodia theobromae</name>
    <dbReference type="NCBI Taxonomy" id="45133"/>
    <lineage>
        <taxon>Eukaryota</taxon>
        <taxon>Fungi</taxon>
        <taxon>Dikarya</taxon>
        <taxon>Ascomycota</taxon>
        <taxon>Pezizomycotina</taxon>
        <taxon>Dothideomycetes</taxon>
        <taxon>Dothideomycetes incertae sedis</taxon>
        <taxon>Botryosphaeriales</taxon>
        <taxon>Botryosphaeriaceae</taxon>
        <taxon>Lasiodiplodia</taxon>
    </lineage>
</organism>